<sequence>MDKQYRQEDIRELMSKLLENLQIYQWKRFRIINCPSWNRPLFYFDDDDDEYTVIWRRPKAITPDEPIEEPNNSLSMRDEHLSTIPETESDEVIKSSVEILVPIPSELEGISDDTCDVPVCDDSSTFDALNDNSEILSDSNNDGTSIDDDDFEDIEYVSLEEVNDEKEFDLDDILQIQDVILREKLLNINRLISNIESLKDNPTPDRVLNSPSLFPIPVVDSDSFFEESDTSLSHLDNSLPEFETFCDHTEETRSGSTTTHANYSLPEYDSFLFEIEPDQEGLISIDNSNDSLLEIPEFESFYFDNPSFPRPPPEPPNVEICLHFEPDAPVIDNFNELNDDQRGSEIDFSQNVEDDDSFTFVIRTFLPFLTYPADSPLLFSIGSEDTIFDPGIFI</sequence>
<evidence type="ECO:0000313" key="2">
    <source>
        <dbReference type="Proteomes" id="UP001151760"/>
    </source>
</evidence>
<dbReference type="EMBL" id="BQNB010021125">
    <property type="protein sequence ID" value="GJU03156.1"/>
    <property type="molecule type" value="Genomic_DNA"/>
</dbReference>
<keyword evidence="2" id="KW-1185">Reference proteome</keyword>
<accession>A0ABQ5ITI5</accession>
<organism evidence="1 2">
    <name type="scientific">Tanacetum coccineum</name>
    <dbReference type="NCBI Taxonomy" id="301880"/>
    <lineage>
        <taxon>Eukaryota</taxon>
        <taxon>Viridiplantae</taxon>
        <taxon>Streptophyta</taxon>
        <taxon>Embryophyta</taxon>
        <taxon>Tracheophyta</taxon>
        <taxon>Spermatophyta</taxon>
        <taxon>Magnoliopsida</taxon>
        <taxon>eudicotyledons</taxon>
        <taxon>Gunneridae</taxon>
        <taxon>Pentapetalae</taxon>
        <taxon>asterids</taxon>
        <taxon>campanulids</taxon>
        <taxon>Asterales</taxon>
        <taxon>Asteraceae</taxon>
        <taxon>Asteroideae</taxon>
        <taxon>Anthemideae</taxon>
        <taxon>Anthemidinae</taxon>
        <taxon>Tanacetum</taxon>
    </lineage>
</organism>
<name>A0ABQ5ITI5_9ASTR</name>
<comment type="caution">
    <text evidence="1">The sequence shown here is derived from an EMBL/GenBank/DDBJ whole genome shotgun (WGS) entry which is preliminary data.</text>
</comment>
<proteinExistence type="predicted"/>
<gene>
    <name evidence="1" type="ORF">Tco_1113494</name>
</gene>
<reference evidence="1" key="1">
    <citation type="journal article" date="2022" name="Int. J. Mol. Sci.">
        <title>Draft Genome of Tanacetum Coccineum: Genomic Comparison of Closely Related Tanacetum-Family Plants.</title>
        <authorList>
            <person name="Yamashiro T."/>
            <person name="Shiraishi A."/>
            <person name="Nakayama K."/>
            <person name="Satake H."/>
        </authorList>
    </citation>
    <scope>NUCLEOTIDE SEQUENCE</scope>
</reference>
<dbReference type="Proteomes" id="UP001151760">
    <property type="component" value="Unassembled WGS sequence"/>
</dbReference>
<evidence type="ECO:0000313" key="1">
    <source>
        <dbReference type="EMBL" id="GJU03156.1"/>
    </source>
</evidence>
<protein>
    <submittedName>
        <fullName evidence="1">Uncharacterized protein</fullName>
    </submittedName>
</protein>
<reference evidence="1" key="2">
    <citation type="submission" date="2022-01" db="EMBL/GenBank/DDBJ databases">
        <authorList>
            <person name="Yamashiro T."/>
            <person name="Shiraishi A."/>
            <person name="Satake H."/>
            <person name="Nakayama K."/>
        </authorList>
    </citation>
    <scope>NUCLEOTIDE SEQUENCE</scope>
</reference>